<dbReference type="EMBL" id="CP119075">
    <property type="protein sequence ID" value="WED64977.1"/>
    <property type="molecule type" value="Genomic_DNA"/>
</dbReference>
<dbReference type="Pfam" id="PF01243">
    <property type="entry name" value="PNPOx_N"/>
    <property type="match status" value="1"/>
</dbReference>
<dbReference type="AlphaFoldDB" id="A0AAE9ZVQ2"/>
<proteinExistence type="predicted"/>
<organism evidence="2 3">
    <name type="scientific">Synoicihabitans lomoniglobus</name>
    <dbReference type="NCBI Taxonomy" id="2909285"/>
    <lineage>
        <taxon>Bacteria</taxon>
        <taxon>Pseudomonadati</taxon>
        <taxon>Verrucomicrobiota</taxon>
        <taxon>Opitutia</taxon>
        <taxon>Opitutales</taxon>
        <taxon>Opitutaceae</taxon>
        <taxon>Synoicihabitans</taxon>
    </lineage>
</organism>
<dbReference type="SUPFAM" id="SSF50475">
    <property type="entry name" value="FMN-binding split barrel"/>
    <property type="match status" value="1"/>
</dbReference>
<dbReference type="KEGG" id="slom:PXH66_21730"/>
<name>A0AAE9ZVQ2_9BACT</name>
<dbReference type="RefSeq" id="WP_330928321.1">
    <property type="nucleotide sequence ID" value="NZ_CP119075.1"/>
</dbReference>
<dbReference type="Gene3D" id="2.30.110.10">
    <property type="entry name" value="Electron Transport, Fmn-binding Protein, Chain A"/>
    <property type="match status" value="1"/>
</dbReference>
<dbReference type="PANTHER" id="PTHR42815:SF2">
    <property type="entry name" value="FAD-BINDING, PUTATIVE (AFU_ORTHOLOGUE AFUA_6G07600)-RELATED"/>
    <property type="match status" value="1"/>
</dbReference>
<evidence type="ECO:0000313" key="2">
    <source>
        <dbReference type="EMBL" id="WED64977.1"/>
    </source>
</evidence>
<dbReference type="Proteomes" id="UP001218638">
    <property type="component" value="Chromosome"/>
</dbReference>
<dbReference type="PANTHER" id="PTHR42815">
    <property type="entry name" value="FAD-BINDING, PUTATIVE (AFU_ORTHOLOGUE AFUA_6G07600)-RELATED"/>
    <property type="match status" value="1"/>
</dbReference>
<feature type="domain" description="Pyridoxamine 5'-phosphate oxidase N-terminal" evidence="1">
    <location>
        <begin position="44"/>
        <end position="155"/>
    </location>
</feature>
<dbReference type="InterPro" id="IPR011576">
    <property type="entry name" value="Pyridox_Oxase_N"/>
</dbReference>
<keyword evidence="3" id="KW-1185">Reference proteome</keyword>
<dbReference type="InterPro" id="IPR012349">
    <property type="entry name" value="Split_barrel_FMN-bd"/>
</dbReference>
<protein>
    <submittedName>
        <fullName evidence="2">Pyridoxamine 5'-phosphate oxidase family protein</fullName>
    </submittedName>
</protein>
<reference evidence="2" key="1">
    <citation type="submission" date="2023-03" db="EMBL/GenBank/DDBJ databases">
        <title>Lomoglobus Profundus gen. nov., sp. nov., a novel member of the phylum Verrucomicrobia, isolated from deep-marine sediment of South China Sea.</title>
        <authorList>
            <person name="Ahmad T."/>
            <person name="Ishaq S.E."/>
            <person name="Wang F."/>
        </authorList>
    </citation>
    <scope>NUCLEOTIDE SEQUENCE</scope>
    <source>
        <strain evidence="2">LMO-M01</strain>
    </source>
</reference>
<gene>
    <name evidence="2" type="ORF">PXH66_21730</name>
</gene>
<evidence type="ECO:0000313" key="3">
    <source>
        <dbReference type="Proteomes" id="UP001218638"/>
    </source>
</evidence>
<sequence>MPIAFRQHLQTPAVERAQLETLGRIAAVPGRTDPEREPLGAEEVRFVGARDSFYLSSVGESGWPYVQHRGGPPGFLTVLDPHRLAYVELPGNRQLISTGNIMTNARVALILMDYPARERLKIIGVAQTFLPADREDLIARLRVPSGRNPVRVVVIEVVAFDWNCAQYITPRYTRAEVDELLSPLRRRVAELEARLI</sequence>
<accession>A0AAE9ZVQ2</accession>
<evidence type="ECO:0000259" key="1">
    <source>
        <dbReference type="Pfam" id="PF01243"/>
    </source>
</evidence>